<dbReference type="InterPro" id="IPR003439">
    <property type="entry name" value="ABC_transporter-like_ATP-bd"/>
</dbReference>
<feature type="transmembrane region" description="Helical" evidence="8">
    <location>
        <begin position="801"/>
        <end position="820"/>
    </location>
</feature>
<dbReference type="EMBL" id="ANHZ02000014">
    <property type="protein sequence ID" value="EME36471.1"/>
    <property type="molecule type" value="Genomic_DNA"/>
</dbReference>
<proteinExistence type="predicted"/>
<feature type="region of interest" description="Disordered" evidence="7">
    <location>
        <begin position="392"/>
        <end position="423"/>
    </location>
</feature>
<evidence type="ECO:0000259" key="10">
    <source>
        <dbReference type="PROSITE" id="PS50929"/>
    </source>
</evidence>
<evidence type="ECO:0000313" key="11">
    <source>
        <dbReference type="EMBL" id="EME36471.1"/>
    </source>
</evidence>
<feature type="domain" description="ABC transporter" evidence="9">
    <location>
        <begin position="430"/>
        <end position="719"/>
    </location>
</feature>
<evidence type="ECO:0000256" key="7">
    <source>
        <dbReference type="SAM" id="MobiDB-lite"/>
    </source>
</evidence>
<accession>M2XBP3</accession>
<feature type="transmembrane region" description="Helical" evidence="8">
    <location>
        <begin position="321"/>
        <end position="345"/>
    </location>
</feature>
<evidence type="ECO:0000256" key="5">
    <source>
        <dbReference type="ARBA" id="ARBA00022989"/>
    </source>
</evidence>
<dbReference type="Pfam" id="PF00664">
    <property type="entry name" value="ABC_membrane"/>
    <property type="match status" value="1"/>
</dbReference>
<evidence type="ECO:0000259" key="9">
    <source>
        <dbReference type="PROSITE" id="PS50893"/>
    </source>
</evidence>
<dbReference type="PROSITE" id="PS00211">
    <property type="entry name" value="ABC_TRANSPORTER_1"/>
    <property type="match status" value="2"/>
</dbReference>
<keyword evidence="5 8" id="KW-1133">Transmembrane helix</keyword>
<dbReference type="GO" id="GO:0005886">
    <property type="term" value="C:plasma membrane"/>
    <property type="evidence" value="ECO:0007669"/>
    <property type="project" value="UniProtKB-SubCell"/>
</dbReference>
<dbReference type="InterPro" id="IPR014223">
    <property type="entry name" value="ABC_CydC/D"/>
</dbReference>
<feature type="compositionally biased region" description="Low complexity" evidence="7">
    <location>
        <begin position="394"/>
        <end position="407"/>
    </location>
</feature>
<name>M2XBP3_9MICC</name>
<dbReference type="InterPro" id="IPR011527">
    <property type="entry name" value="ABC1_TM_dom"/>
</dbReference>
<evidence type="ECO:0000313" key="12">
    <source>
        <dbReference type="Proteomes" id="UP000009877"/>
    </source>
</evidence>
<dbReference type="STRING" id="71999.KPaMU14_07030"/>
<feature type="transmembrane region" description="Helical" evidence="8">
    <location>
        <begin position="127"/>
        <end position="146"/>
    </location>
</feature>
<dbReference type="RefSeq" id="WP_006214879.1">
    <property type="nucleotide sequence ID" value="NZ_ANHZ02000014.1"/>
</dbReference>
<dbReference type="PANTHER" id="PTHR24221">
    <property type="entry name" value="ATP-BINDING CASSETTE SUB-FAMILY B"/>
    <property type="match status" value="1"/>
</dbReference>
<dbReference type="CDD" id="cd03228">
    <property type="entry name" value="ABCC_MRP_Like"/>
    <property type="match status" value="1"/>
</dbReference>
<feature type="transmembrane region" description="Helical" evidence="8">
    <location>
        <begin position="54"/>
        <end position="85"/>
    </location>
</feature>
<feature type="transmembrane region" description="Helical" evidence="8">
    <location>
        <begin position="766"/>
        <end position="789"/>
    </location>
</feature>
<dbReference type="CDD" id="cd18584">
    <property type="entry name" value="ABC_6TM_AarD_CydD"/>
    <property type="match status" value="1"/>
</dbReference>
<keyword evidence="2 8" id="KW-0812">Transmembrane</keyword>
<dbReference type="GO" id="GO:0005524">
    <property type="term" value="F:ATP binding"/>
    <property type="evidence" value="ECO:0007669"/>
    <property type="project" value="UniProtKB-KW"/>
</dbReference>
<feature type="compositionally biased region" description="Polar residues" evidence="7">
    <location>
        <begin position="8"/>
        <end position="20"/>
    </location>
</feature>
<dbReference type="InterPro" id="IPR027417">
    <property type="entry name" value="P-loop_NTPase"/>
</dbReference>
<dbReference type="InterPro" id="IPR003593">
    <property type="entry name" value="AAA+_ATPase"/>
</dbReference>
<evidence type="ECO:0000256" key="1">
    <source>
        <dbReference type="ARBA" id="ARBA00004651"/>
    </source>
</evidence>
<feature type="domain" description="ABC transporter" evidence="9">
    <location>
        <begin position="1089"/>
        <end position="1301"/>
    </location>
</feature>
<feature type="domain" description="ABC transmembrane type-1" evidence="10">
    <location>
        <begin position="57"/>
        <end position="383"/>
    </location>
</feature>
<dbReference type="GO" id="GO:0016887">
    <property type="term" value="F:ATP hydrolysis activity"/>
    <property type="evidence" value="ECO:0007669"/>
    <property type="project" value="InterPro"/>
</dbReference>
<feature type="transmembrane region" description="Helical" evidence="8">
    <location>
        <begin position="984"/>
        <end position="1007"/>
    </location>
</feature>
<feature type="region of interest" description="Disordered" evidence="7">
    <location>
        <begin position="479"/>
        <end position="507"/>
    </location>
</feature>
<feature type="region of interest" description="Disordered" evidence="7">
    <location>
        <begin position="557"/>
        <end position="582"/>
    </location>
</feature>
<sequence>MPERRASQHTAAGASSSEQPGAQHPSDGGLGPEQPGAARRASGRPPLGPQARRILPLLGALSLVRTLGMIAFATGLGALIAALAADGFAAQAARGTTSSQGLAEFIGTGLARIDGLLPGAWLGDGPWWSWPGLWLAALGATLRALAQWGTAVAARRGAAGTISQIRSRLILRLLESGSSTTGSEAPSAGPEDHAGAAAVLVSRGLGALDDYYVRAVTAMVATGVAPAVLWLWILLHDGVSALIVALTLPLVPVFMILIGRTTQDQTRRAQDAQLRLSRHIVELARGLPVLVGLRRDRAQARALADLDDEHRGSTMQTLRSAFLSSLALELITTLSVALVAVFIGVRLVEGGMGLDTAVMVLLLAPECYQPLRDVGTAYHQSQEGVEALRRSERLLSSPSGEPATERASAAERPESAGTAAVATEGQPAQLLVEGLRVRHDGRAETIGPLDLSASAGRITALSGPSGAGKTTVVSAIAGLIPRAPRRGTDQRDRSGSGAEPGHQDPAAAGVIDGRIVLPGPVRLVPQAPAFVARTALDEIALCLAPEHAAAFLEAQPTIPSPDAQPESGSSEHALAEGPSGPSVLAGRTRAASLLAGVGLSGLEKLAPEALSAGQARRLAIARCMASVEALERTSPGETVTVLVDEPTAHLDQDAAGMITAGLRGMARAGAIVVVVTHDEGLIGDADHRLELTARGARVLPDSDRRPSCSGPRENADPVETDAVQRGHAAEANAPGEQPDDRGQRLPGPFATVRTVLRLSGISWSRAVLSAALAVAAIGFGAALTALSGWLIVRAAQQPGMMYLLVAVTGVRFFGLGRAVLRYLERLMSHDVALRAAGRLRLGAWEATGRTALGLRAMLTGEVFLDRLITRIEDLRDALPRILLPLAALGPVLAGSVVVCLLTVPQAAAPVAGAAVLSAAAGPTLLRGLDARAEARQHEAAAAALRLSSRALQAAPDLRVAQLGAAVGAAVRAQDDRGRRAAQRAAWVSGLGEGLAVLIWFAAAIAVVPLAWGPVASGEVSAAVAAIPVLLCTAMVEPVAQGFEAARQWPHFAALVRAVGPTQPAAHPARPEETDEPGLRDGIADGFERLEVEGLSARWPGMHCDAFSRLSGQVRPGRWWGITGPSGSGKSTALAVLLGFLPPSSGRIRLDGQPMPSQRLRGVSAWCPQDAYIFDSTLRGNLSLARERAEAPTDAQMLEALERVGLGGFAAGLPEGLETQVGAGGQRLSGGQRQRLAVARAMLTRSPVLLLDEPTAHLDAPTARQVMAALHEGAHAADAQGVVIISHRPEDVRRCDALTRLS</sequence>
<dbReference type="GO" id="GO:0045454">
    <property type="term" value="P:cell redox homeostasis"/>
    <property type="evidence" value="ECO:0007669"/>
    <property type="project" value="InterPro"/>
</dbReference>
<reference evidence="11 12" key="1">
    <citation type="journal article" date="2014" name="Genome Announc.">
        <title>Draft Genome Sequence of Kocuria palustris PEL.</title>
        <authorList>
            <person name="Sharma G."/>
            <person name="Khatri I."/>
            <person name="Subramanian S."/>
        </authorList>
    </citation>
    <scope>NUCLEOTIDE SEQUENCE [LARGE SCALE GENOMIC DNA]</scope>
    <source>
        <strain evidence="11 12">PEL</strain>
    </source>
</reference>
<gene>
    <name evidence="11" type="ORF">C884_00458</name>
</gene>
<feature type="transmembrane region" description="Helical" evidence="8">
    <location>
        <begin position="211"/>
        <end position="233"/>
    </location>
</feature>
<dbReference type="SMART" id="SM00382">
    <property type="entry name" value="AAA"/>
    <property type="match status" value="2"/>
</dbReference>
<feature type="domain" description="ABC transmembrane type-1" evidence="10">
    <location>
        <begin position="767"/>
        <end position="1050"/>
    </location>
</feature>
<feature type="transmembrane region" description="Helical" evidence="8">
    <location>
        <begin position="881"/>
        <end position="903"/>
    </location>
</feature>
<dbReference type="InterPro" id="IPR036640">
    <property type="entry name" value="ABC1_TM_sf"/>
</dbReference>
<dbReference type="InterPro" id="IPR039421">
    <property type="entry name" value="Type_1_exporter"/>
</dbReference>
<dbReference type="SUPFAM" id="SSF90123">
    <property type="entry name" value="ABC transporter transmembrane region"/>
    <property type="match status" value="2"/>
</dbReference>
<dbReference type="Gene3D" id="3.40.50.300">
    <property type="entry name" value="P-loop containing nucleotide triphosphate hydrolases"/>
    <property type="match status" value="2"/>
</dbReference>
<dbReference type="NCBIfam" id="TIGR02868">
    <property type="entry name" value="CydC"/>
    <property type="match status" value="1"/>
</dbReference>
<dbReference type="GO" id="GO:0034040">
    <property type="term" value="F:ATPase-coupled lipid transmembrane transporter activity"/>
    <property type="evidence" value="ECO:0007669"/>
    <property type="project" value="TreeGrafter"/>
</dbReference>
<dbReference type="InterPro" id="IPR017871">
    <property type="entry name" value="ABC_transporter-like_CS"/>
</dbReference>
<dbReference type="Proteomes" id="UP000009877">
    <property type="component" value="Unassembled WGS sequence"/>
</dbReference>
<feature type="transmembrane region" description="Helical" evidence="8">
    <location>
        <begin position="239"/>
        <end position="258"/>
    </location>
</feature>
<protein>
    <submittedName>
        <fullName evidence="11">ABC transporter, ATP-binding protein CydD</fullName>
    </submittedName>
</protein>
<comment type="subcellular location">
    <subcellularLocation>
        <location evidence="1">Cell membrane</location>
        <topology evidence="1">Multi-pass membrane protein</topology>
    </subcellularLocation>
</comment>
<dbReference type="Pfam" id="PF00005">
    <property type="entry name" value="ABC_tran"/>
    <property type="match status" value="2"/>
</dbReference>
<evidence type="ECO:0000256" key="4">
    <source>
        <dbReference type="ARBA" id="ARBA00022840"/>
    </source>
</evidence>
<evidence type="ECO:0000256" key="2">
    <source>
        <dbReference type="ARBA" id="ARBA00022692"/>
    </source>
</evidence>
<organism evidence="11 12">
    <name type="scientific">Kocuria palustris PEL</name>
    <dbReference type="NCBI Taxonomy" id="1236550"/>
    <lineage>
        <taxon>Bacteria</taxon>
        <taxon>Bacillati</taxon>
        <taxon>Actinomycetota</taxon>
        <taxon>Actinomycetes</taxon>
        <taxon>Micrococcales</taxon>
        <taxon>Micrococcaceae</taxon>
        <taxon>Kocuria</taxon>
    </lineage>
</organism>
<dbReference type="PANTHER" id="PTHR24221:SF654">
    <property type="entry name" value="ATP-BINDING CASSETTE SUB-FAMILY B MEMBER 6"/>
    <property type="match status" value="1"/>
</dbReference>
<evidence type="ECO:0000256" key="8">
    <source>
        <dbReference type="SAM" id="Phobius"/>
    </source>
</evidence>
<dbReference type="Gene3D" id="1.20.1560.10">
    <property type="entry name" value="ABC transporter type 1, transmembrane domain"/>
    <property type="match status" value="2"/>
</dbReference>
<keyword evidence="3" id="KW-0547">Nucleotide-binding</keyword>
<dbReference type="GO" id="GO:0140359">
    <property type="term" value="F:ABC-type transporter activity"/>
    <property type="evidence" value="ECO:0007669"/>
    <property type="project" value="InterPro"/>
</dbReference>
<dbReference type="GO" id="GO:0034775">
    <property type="term" value="P:glutathione transmembrane transport"/>
    <property type="evidence" value="ECO:0007669"/>
    <property type="project" value="InterPro"/>
</dbReference>
<evidence type="ECO:0000256" key="6">
    <source>
        <dbReference type="ARBA" id="ARBA00023136"/>
    </source>
</evidence>
<keyword evidence="6 8" id="KW-0472">Membrane</keyword>
<comment type="caution">
    <text evidence="11">The sequence shown here is derived from an EMBL/GenBank/DDBJ whole genome shotgun (WGS) entry which is preliminary data.</text>
</comment>
<dbReference type="SUPFAM" id="SSF52540">
    <property type="entry name" value="P-loop containing nucleoside triphosphate hydrolases"/>
    <property type="match status" value="2"/>
</dbReference>
<feature type="region of interest" description="Disordered" evidence="7">
    <location>
        <begin position="1"/>
        <end position="48"/>
    </location>
</feature>
<evidence type="ECO:0000256" key="3">
    <source>
        <dbReference type="ARBA" id="ARBA00022741"/>
    </source>
</evidence>
<dbReference type="PROSITE" id="PS50929">
    <property type="entry name" value="ABC_TM1F"/>
    <property type="match status" value="2"/>
</dbReference>
<keyword evidence="4 11" id="KW-0067">ATP-binding</keyword>
<dbReference type="PROSITE" id="PS50893">
    <property type="entry name" value="ABC_TRANSPORTER_2"/>
    <property type="match status" value="2"/>
</dbReference>
<keyword evidence="12" id="KW-1185">Reference proteome</keyword>
<feature type="region of interest" description="Disordered" evidence="7">
    <location>
        <begin position="697"/>
        <end position="719"/>
    </location>
</feature>